<dbReference type="Gene3D" id="2.160.10.10">
    <property type="entry name" value="Hexapeptide repeat proteins"/>
    <property type="match status" value="1"/>
</dbReference>
<proteinExistence type="inferred from homology"/>
<dbReference type="PANTHER" id="PTHR43378:SF2">
    <property type="entry name" value="UDP-3-O-ACYLGLUCOSAMINE N-ACYLTRANSFERASE 1, MITOCHONDRIAL-RELATED"/>
    <property type="match status" value="1"/>
</dbReference>
<evidence type="ECO:0000313" key="9">
    <source>
        <dbReference type="EMBL" id="NMM44028.1"/>
    </source>
</evidence>
<evidence type="ECO:0000256" key="1">
    <source>
        <dbReference type="ARBA" id="ARBA00022516"/>
    </source>
</evidence>
<feature type="domain" description="UDP-3-O-[3-hydroxymyristoyl] glucosamine N-acyltransferase non-repeat region" evidence="8">
    <location>
        <begin position="33"/>
        <end position="101"/>
    </location>
</feature>
<dbReference type="EC" id="2.3.1.191" evidence="7"/>
<dbReference type="GO" id="GO:0103118">
    <property type="term" value="F:UDP-3-O-[(3R)-3-hydroxyacyl]-glucosamine N-acyltransferase activity"/>
    <property type="evidence" value="ECO:0007669"/>
    <property type="project" value="UniProtKB-EC"/>
</dbReference>
<comment type="caution">
    <text evidence="9">The sequence shown here is derived from an EMBL/GenBank/DDBJ whole genome shotgun (WGS) entry which is preliminary data.</text>
</comment>
<comment type="pathway">
    <text evidence="7">Bacterial outer membrane biogenesis; LPS lipid A biosynthesis.</text>
</comment>
<evidence type="ECO:0000256" key="3">
    <source>
        <dbReference type="ARBA" id="ARBA00022679"/>
    </source>
</evidence>
<dbReference type="Gene3D" id="3.40.1390.10">
    <property type="entry name" value="MurE/MurF, N-terminal domain"/>
    <property type="match status" value="1"/>
</dbReference>
<keyword evidence="4 7" id="KW-0677">Repeat</keyword>
<comment type="catalytic activity">
    <reaction evidence="7">
        <text>a UDP-3-O-[(3R)-3-hydroxyacyl]-alpha-D-glucosamine + a (3R)-hydroxyacyl-[ACP] = a UDP-2-N,3-O-bis[(3R)-3-hydroxyacyl]-alpha-D-glucosamine + holo-[ACP] + H(+)</text>
        <dbReference type="Rhea" id="RHEA:53836"/>
        <dbReference type="Rhea" id="RHEA-COMP:9685"/>
        <dbReference type="Rhea" id="RHEA-COMP:9945"/>
        <dbReference type="ChEBI" id="CHEBI:15378"/>
        <dbReference type="ChEBI" id="CHEBI:64479"/>
        <dbReference type="ChEBI" id="CHEBI:78827"/>
        <dbReference type="ChEBI" id="CHEBI:137740"/>
        <dbReference type="ChEBI" id="CHEBI:137748"/>
        <dbReference type="EC" id="2.3.1.191"/>
    </reaction>
</comment>
<gene>
    <name evidence="7 9" type="primary">lpxD</name>
    <name evidence="9" type="ORF">HH303_06040</name>
</gene>
<dbReference type="Proteomes" id="UP000539372">
    <property type="component" value="Unassembled WGS sequence"/>
</dbReference>
<keyword evidence="1 7" id="KW-0444">Lipid biosynthesis</keyword>
<evidence type="ECO:0000256" key="6">
    <source>
        <dbReference type="ARBA" id="ARBA00023315"/>
    </source>
</evidence>
<comment type="function">
    <text evidence="7">Catalyzes the N-acylation of UDP-3-O-acylglucosamine using 3-hydroxyacyl-ACP as the acyl donor. Is involved in the biosynthesis of lipid A, a phosphorylated glycolipid that anchors the lipopolysaccharide to the outer membrane of the cell.</text>
</comment>
<keyword evidence="3 7" id="KW-0808">Transferase</keyword>
<feature type="active site" description="Proton acceptor" evidence="7">
    <location>
        <position position="251"/>
    </location>
</feature>
<dbReference type="NCBIfam" id="NF002060">
    <property type="entry name" value="PRK00892.1"/>
    <property type="match status" value="1"/>
</dbReference>
<protein>
    <recommendedName>
        <fullName evidence="7">UDP-3-O-acylglucosamine N-acyltransferase</fullName>
        <ecNumber evidence="7">2.3.1.191</ecNumber>
    </recommendedName>
</protein>
<evidence type="ECO:0000256" key="2">
    <source>
        <dbReference type="ARBA" id="ARBA00022556"/>
    </source>
</evidence>
<dbReference type="NCBIfam" id="TIGR01853">
    <property type="entry name" value="lipid_A_lpxD"/>
    <property type="match status" value="1"/>
</dbReference>
<dbReference type="RefSeq" id="WP_169624341.1">
    <property type="nucleotide sequence ID" value="NZ_JABBNT010000002.1"/>
</dbReference>
<evidence type="ECO:0000256" key="5">
    <source>
        <dbReference type="ARBA" id="ARBA00023098"/>
    </source>
</evidence>
<keyword evidence="2 7" id="KW-0441">Lipid A biosynthesis</keyword>
<comment type="subunit">
    <text evidence="7">Homotrimer.</text>
</comment>
<keyword evidence="6 7" id="KW-0012">Acyltransferase</keyword>
<dbReference type="CDD" id="cd03352">
    <property type="entry name" value="LbH_LpxD"/>
    <property type="match status" value="1"/>
</dbReference>
<dbReference type="InterPro" id="IPR020573">
    <property type="entry name" value="UDP_GlcNAc_AcTrfase_non-rep"/>
</dbReference>
<dbReference type="Pfam" id="PF00132">
    <property type="entry name" value="Hexapep"/>
    <property type="match status" value="1"/>
</dbReference>
<keyword evidence="5 7" id="KW-0443">Lipid metabolism</keyword>
<dbReference type="GO" id="GO:0016020">
    <property type="term" value="C:membrane"/>
    <property type="evidence" value="ECO:0007669"/>
    <property type="project" value="GOC"/>
</dbReference>
<dbReference type="AlphaFoldDB" id="A0A7Y0DYW1"/>
<evidence type="ECO:0000313" key="10">
    <source>
        <dbReference type="Proteomes" id="UP000539372"/>
    </source>
</evidence>
<dbReference type="HAMAP" id="MF_00523">
    <property type="entry name" value="LpxD"/>
    <property type="match status" value="1"/>
</dbReference>
<evidence type="ECO:0000256" key="4">
    <source>
        <dbReference type="ARBA" id="ARBA00022737"/>
    </source>
</evidence>
<reference evidence="9 10" key="1">
    <citation type="submission" date="2020-04" db="EMBL/GenBank/DDBJ databases">
        <title>Rhodospirillaceae bacterium KN72 isolated from deep sea.</title>
        <authorList>
            <person name="Zhang D.-C."/>
        </authorList>
    </citation>
    <scope>NUCLEOTIDE SEQUENCE [LARGE SCALE GENOMIC DNA]</scope>
    <source>
        <strain evidence="9 10">KN72</strain>
    </source>
</reference>
<dbReference type="InterPro" id="IPR011004">
    <property type="entry name" value="Trimer_LpxA-like_sf"/>
</dbReference>
<dbReference type="UniPathway" id="UPA00973"/>
<evidence type="ECO:0000259" key="8">
    <source>
        <dbReference type="Pfam" id="PF04613"/>
    </source>
</evidence>
<dbReference type="PANTHER" id="PTHR43378">
    <property type="entry name" value="UDP-3-O-ACYLGLUCOSAMINE N-ACYLTRANSFERASE"/>
    <property type="match status" value="1"/>
</dbReference>
<dbReference type="EMBL" id="JABBNT010000002">
    <property type="protein sequence ID" value="NMM44028.1"/>
    <property type="molecule type" value="Genomic_DNA"/>
</dbReference>
<dbReference type="InterPro" id="IPR007691">
    <property type="entry name" value="LpxD"/>
</dbReference>
<evidence type="ECO:0000256" key="7">
    <source>
        <dbReference type="HAMAP-Rule" id="MF_00523"/>
    </source>
</evidence>
<comment type="similarity">
    <text evidence="7">Belongs to the transferase hexapeptide repeat family. LpxD subfamily.</text>
</comment>
<dbReference type="GO" id="GO:0016410">
    <property type="term" value="F:N-acyltransferase activity"/>
    <property type="evidence" value="ECO:0007669"/>
    <property type="project" value="InterPro"/>
</dbReference>
<keyword evidence="10" id="KW-1185">Reference proteome</keyword>
<organism evidence="9 10">
    <name type="scientific">Pacificispira spongiicola</name>
    <dbReference type="NCBI Taxonomy" id="2729598"/>
    <lineage>
        <taxon>Bacteria</taxon>
        <taxon>Pseudomonadati</taxon>
        <taxon>Pseudomonadota</taxon>
        <taxon>Alphaproteobacteria</taxon>
        <taxon>Rhodospirillales</taxon>
        <taxon>Rhodospirillaceae</taxon>
        <taxon>Pacificispira</taxon>
    </lineage>
</organism>
<name>A0A7Y0DYW1_9PROT</name>
<sequence length="341" mass="35510">MPDPRFFSKHGPFTLGELARNVGCQLSDPDASDRLIEGTAAIESADAASVSFLANRRYVKKLAQTTAAAVILEEKYVGMLPLGTVGVVSRRPYYDFALISQAFYPEPTPEPLIHPAASIHDSATIGENVRIDPGARVAEGAVISDGAWIGANAVIDTGVTVGAGTWIGPAAYVGYADIGDHCRIHSGVRIGTRGFGFAMDRDGYVDIPQLGAVKIGHFVEIGANSCVDRGMGPDTVIGDGCKIDNLVQIGHNVVLGKGCVIAGQAGVAGSTILGDFVVCGAQSGVAGHLTVGSGAQLAARCGVIQNVEPKAIMGGLPAVPVRQWLRQHAFLKKAMSRPEKN</sequence>
<dbReference type="InterPro" id="IPR001451">
    <property type="entry name" value="Hexapep"/>
</dbReference>
<dbReference type="Pfam" id="PF04613">
    <property type="entry name" value="LpxD"/>
    <property type="match status" value="1"/>
</dbReference>
<accession>A0A7Y0DYW1</accession>
<dbReference type="SUPFAM" id="SSF51161">
    <property type="entry name" value="Trimeric LpxA-like enzymes"/>
    <property type="match status" value="1"/>
</dbReference>
<dbReference type="GO" id="GO:0009245">
    <property type="term" value="P:lipid A biosynthetic process"/>
    <property type="evidence" value="ECO:0007669"/>
    <property type="project" value="UniProtKB-UniRule"/>
</dbReference>